<reference evidence="1" key="1">
    <citation type="submission" date="2018-06" db="EMBL/GenBank/DDBJ databases">
        <authorList>
            <person name="Zhirakovskaya E."/>
        </authorList>
    </citation>
    <scope>NUCLEOTIDE SEQUENCE</scope>
</reference>
<evidence type="ECO:0000313" key="1">
    <source>
        <dbReference type="EMBL" id="VAW38191.1"/>
    </source>
</evidence>
<name>A0A3B0V5E6_9ZZZZ</name>
<organism evidence="1">
    <name type="scientific">hydrothermal vent metagenome</name>
    <dbReference type="NCBI Taxonomy" id="652676"/>
    <lineage>
        <taxon>unclassified sequences</taxon>
        <taxon>metagenomes</taxon>
        <taxon>ecological metagenomes</taxon>
    </lineage>
</organism>
<accession>A0A3B0V5E6</accession>
<dbReference type="AlphaFoldDB" id="A0A3B0V5E6"/>
<dbReference type="EMBL" id="UOEY01000056">
    <property type="protein sequence ID" value="VAW38191.1"/>
    <property type="molecule type" value="Genomic_DNA"/>
</dbReference>
<dbReference type="InterPro" id="IPR032587">
    <property type="entry name" value="DUF4911"/>
</dbReference>
<dbReference type="Pfam" id="PF16256">
    <property type="entry name" value="DUF4911"/>
    <property type="match status" value="1"/>
</dbReference>
<protein>
    <recommendedName>
        <fullName evidence="2">DUF4911 domain-containing protein</fullName>
    </recommendedName>
</protein>
<proteinExistence type="predicted"/>
<evidence type="ECO:0008006" key="2">
    <source>
        <dbReference type="Google" id="ProtNLM"/>
    </source>
</evidence>
<sequence>MPLPVTGDKMKCLDLYLRIRRDRIGYLRFILEGYDGLAQITTIDAGQGLVRLLFPGSRYAEVLSLLDGVAADINVQHYV</sequence>
<gene>
    <name evidence="1" type="ORF">MNBD_DELTA04-285</name>
</gene>